<evidence type="ECO:0000313" key="2">
    <source>
        <dbReference type="EMBL" id="MBB6166879.1"/>
    </source>
</evidence>
<dbReference type="EMBL" id="JACHEH010000001">
    <property type="protein sequence ID" value="MBB6166879.1"/>
    <property type="molecule type" value="Genomic_DNA"/>
</dbReference>
<organism evidence="2 3">
    <name type="scientific">Chelatococcus composti</name>
    <dbReference type="NCBI Taxonomy" id="1743235"/>
    <lineage>
        <taxon>Bacteria</taxon>
        <taxon>Pseudomonadati</taxon>
        <taxon>Pseudomonadota</taxon>
        <taxon>Alphaproteobacteria</taxon>
        <taxon>Hyphomicrobiales</taxon>
        <taxon>Chelatococcaceae</taxon>
        <taxon>Chelatococcus</taxon>
    </lineage>
</organism>
<feature type="transmembrane region" description="Helical" evidence="1">
    <location>
        <begin position="12"/>
        <end position="37"/>
    </location>
</feature>
<feature type="transmembrane region" description="Helical" evidence="1">
    <location>
        <begin position="81"/>
        <end position="104"/>
    </location>
</feature>
<keyword evidence="1" id="KW-0812">Transmembrane</keyword>
<feature type="transmembrane region" description="Helical" evidence="1">
    <location>
        <begin position="49"/>
        <end position="69"/>
    </location>
</feature>
<accession>A0A841KC84</accession>
<name>A0A841KC84_9HYPH</name>
<evidence type="ECO:0000313" key="3">
    <source>
        <dbReference type="Proteomes" id="UP000588017"/>
    </source>
</evidence>
<dbReference type="Proteomes" id="UP000588017">
    <property type="component" value="Unassembled WGS sequence"/>
</dbReference>
<keyword evidence="3" id="KW-1185">Reference proteome</keyword>
<dbReference type="RefSeq" id="WP_183331868.1">
    <property type="nucleotide sequence ID" value="NZ_BMHX01000001.1"/>
</dbReference>
<comment type="caution">
    <text evidence="2">The sequence shown here is derived from an EMBL/GenBank/DDBJ whole genome shotgun (WGS) entry which is preliminary data.</text>
</comment>
<keyword evidence="1" id="KW-0472">Membrane</keyword>
<keyword evidence="1" id="KW-1133">Transmembrane helix</keyword>
<proteinExistence type="predicted"/>
<protein>
    <submittedName>
        <fullName evidence="2">Cbb3-type cytochrome oxidase subunit 1</fullName>
    </submittedName>
</protein>
<dbReference type="AlphaFoldDB" id="A0A841KC84"/>
<gene>
    <name evidence="2" type="ORF">HNQ73_000487</name>
</gene>
<sequence>MTARTASTNPTHAVGLLFLRTAVIAALAGLGLGIFMGASHDHTFRTVHVHINLVGWVSLFLFGLFYTLVGAASARLAKAHYCLAAAGLVLFAIGLPGIVLGHAWGEPVAIAASFATLFSMVIFACVVFTAHGPSDTSAG</sequence>
<dbReference type="InterPro" id="IPR036927">
    <property type="entry name" value="Cyt_c_oxase-like_su1_sf"/>
</dbReference>
<evidence type="ECO:0000256" key="1">
    <source>
        <dbReference type="SAM" id="Phobius"/>
    </source>
</evidence>
<feature type="transmembrane region" description="Helical" evidence="1">
    <location>
        <begin position="110"/>
        <end position="130"/>
    </location>
</feature>
<dbReference type="Gene3D" id="1.20.210.10">
    <property type="entry name" value="Cytochrome c oxidase-like, subunit I domain"/>
    <property type="match status" value="1"/>
</dbReference>
<reference evidence="2 3" key="1">
    <citation type="submission" date="2020-08" db="EMBL/GenBank/DDBJ databases">
        <title>Genomic Encyclopedia of Type Strains, Phase IV (KMG-IV): sequencing the most valuable type-strain genomes for metagenomic binning, comparative biology and taxonomic classification.</title>
        <authorList>
            <person name="Goeker M."/>
        </authorList>
    </citation>
    <scope>NUCLEOTIDE SEQUENCE [LARGE SCALE GENOMIC DNA]</scope>
    <source>
        <strain evidence="2 3">DSM 101465</strain>
    </source>
</reference>